<evidence type="ECO:0000259" key="3">
    <source>
        <dbReference type="PROSITE" id="PS51459"/>
    </source>
</evidence>
<dbReference type="InterPro" id="IPR036388">
    <property type="entry name" value="WH-like_DNA-bd_sf"/>
</dbReference>
<dbReference type="InterPro" id="IPR025230">
    <property type="entry name" value="DUF4172"/>
</dbReference>
<keyword evidence="2" id="KW-0547">Nucleotide-binding</keyword>
<dbReference type="RefSeq" id="WP_093200088.1">
    <property type="nucleotide sequence ID" value="NZ_FNGS01000003.1"/>
</dbReference>
<keyword evidence="5" id="KW-1185">Reference proteome</keyword>
<dbReference type="InterPro" id="IPR036597">
    <property type="entry name" value="Fido-like_dom_sf"/>
</dbReference>
<dbReference type="PANTHER" id="PTHR13504:SF33">
    <property type="entry name" value="FIC FAMILY PROTEIN"/>
    <property type="match status" value="1"/>
</dbReference>
<dbReference type="GO" id="GO:0005524">
    <property type="term" value="F:ATP binding"/>
    <property type="evidence" value="ECO:0007669"/>
    <property type="project" value="UniProtKB-KW"/>
</dbReference>
<accession>A0A1G9MFN1</accession>
<dbReference type="OrthoDB" id="9814400at2"/>
<sequence length="371" mass="42022">MYIHQLPEWPAFSWDQKTVSFALAAVRHKQGRLVGRMEALGFPMRDEAVLQTLTQDVVKTSEIEGELLNPDQVRSSIARRLEMDIGAPIQSDRQIDGAVDMILDATQHYSLPLTKDRLMGWHTSLFPTGRSGLYAITTGEWRRSENGPMQVVSGRVGREITHFEAPEATLIPEEMDSFLTWFNAEDRIDPVLKAALAHLWFVTIHPFDDGNGRIARALTDLMLARSDESAQRFYSMSAQIRLERKQYYEILETTQKGDLTITGWLLWFFHCLDLALSAANDLLDTVLSKARFWETISSSKLNDRQKIMINKLLDGFEGKLRTAKWAKIMKVSTDTALRDILGLVEQGILLKENSGGRSTSYILANPLNPPK</sequence>
<feature type="active site" evidence="1">
    <location>
        <position position="205"/>
    </location>
</feature>
<dbReference type="Pfam" id="PF13776">
    <property type="entry name" value="DUF4172"/>
    <property type="match status" value="1"/>
</dbReference>
<keyword evidence="2" id="KW-0067">ATP-binding</keyword>
<protein>
    <submittedName>
        <fullName evidence="4">Fic family protein</fullName>
    </submittedName>
</protein>
<gene>
    <name evidence="4" type="ORF">SAMN04488090_1583</name>
</gene>
<evidence type="ECO:0000313" key="5">
    <source>
        <dbReference type="Proteomes" id="UP000198901"/>
    </source>
</evidence>
<dbReference type="STRING" id="563176.SAMN04488090_1583"/>
<evidence type="ECO:0000256" key="2">
    <source>
        <dbReference type="PIRSR" id="PIRSR640198-2"/>
    </source>
</evidence>
<name>A0A1G9MFN1_9BACT</name>
<proteinExistence type="predicted"/>
<evidence type="ECO:0000313" key="4">
    <source>
        <dbReference type="EMBL" id="SDL73076.1"/>
    </source>
</evidence>
<dbReference type="Proteomes" id="UP000198901">
    <property type="component" value="Unassembled WGS sequence"/>
</dbReference>
<dbReference type="Pfam" id="PF02661">
    <property type="entry name" value="Fic"/>
    <property type="match status" value="1"/>
</dbReference>
<organism evidence="4 5">
    <name type="scientific">Siphonobacter aquaeclarae</name>
    <dbReference type="NCBI Taxonomy" id="563176"/>
    <lineage>
        <taxon>Bacteria</taxon>
        <taxon>Pseudomonadati</taxon>
        <taxon>Bacteroidota</taxon>
        <taxon>Cytophagia</taxon>
        <taxon>Cytophagales</taxon>
        <taxon>Cytophagaceae</taxon>
        <taxon>Siphonobacter</taxon>
    </lineage>
</organism>
<feature type="binding site" evidence="2">
    <location>
        <begin position="209"/>
        <end position="216"/>
    </location>
    <ligand>
        <name>ATP</name>
        <dbReference type="ChEBI" id="CHEBI:30616"/>
    </ligand>
</feature>
<dbReference type="AlphaFoldDB" id="A0A1G9MFN1"/>
<dbReference type="SUPFAM" id="SSF140931">
    <property type="entry name" value="Fic-like"/>
    <property type="match status" value="1"/>
</dbReference>
<dbReference type="Gene3D" id="1.10.10.10">
    <property type="entry name" value="Winged helix-like DNA-binding domain superfamily/Winged helix DNA-binding domain"/>
    <property type="match status" value="1"/>
</dbReference>
<dbReference type="EMBL" id="FNGS01000003">
    <property type="protein sequence ID" value="SDL73076.1"/>
    <property type="molecule type" value="Genomic_DNA"/>
</dbReference>
<dbReference type="PROSITE" id="PS51459">
    <property type="entry name" value="FIDO"/>
    <property type="match status" value="1"/>
</dbReference>
<dbReference type="InterPro" id="IPR003812">
    <property type="entry name" value="Fido"/>
</dbReference>
<feature type="binding site" evidence="2">
    <location>
        <begin position="247"/>
        <end position="248"/>
    </location>
    <ligand>
        <name>ATP</name>
        <dbReference type="ChEBI" id="CHEBI:30616"/>
    </ligand>
</feature>
<evidence type="ECO:0000256" key="1">
    <source>
        <dbReference type="PIRSR" id="PIRSR640198-1"/>
    </source>
</evidence>
<dbReference type="Gene3D" id="1.10.3290.10">
    <property type="entry name" value="Fido-like domain"/>
    <property type="match status" value="1"/>
</dbReference>
<feature type="domain" description="Fido" evidence="3">
    <location>
        <begin position="113"/>
        <end position="270"/>
    </location>
</feature>
<dbReference type="InterPro" id="IPR040198">
    <property type="entry name" value="Fido_containing"/>
</dbReference>
<dbReference type="PANTHER" id="PTHR13504">
    <property type="entry name" value="FIDO DOMAIN-CONTAINING PROTEIN DDB_G0283145"/>
    <property type="match status" value="1"/>
</dbReference>
<reference evidence="4 5" key="1">
    <citation type="submission" date="2016-10" db="EMBL/GenBank/DDBJ databases">
        <authorList>
            <person name="de Groot N.N."/>
        </authorList>
    </citation>
    <scope>NUCLEOTIDE SEQUENCE [LARGE SCALE GENOMIC DNA]</scope>
    <source>
        <strain evidence="4 5">DSM 21668</strain>
    </source>
</reference>